<feature type="domain" description="HTH tetR-type" evidence="3">
    <location>
        <begin position="13"/>
        <end position="73"/>
    </location>
</feature>
<dbReference type="AlphaFoldDB" id="A0A7W2R4Q8"/>
<evidence type="ECO:0000256" key="1">
    <source>
        <dbReference type="ARBA" id="ARBA00023125"/>
    </source>
</evidence>
<dbReference type="EMBL" id="JACGLT010000014">
    <property type="protein sequence ID" value="MBA6154094.1"/>
    <property type="molecule type" value="Genomic_DNA"/>
</dbReference>
<organism evidence="4 5">
    <name type="scientific">Gelidibacter maritimus</name>
    <dbReference type="NCBI Taxonomy" id="2761487"/>
    <lineage>
        <taxon>Bacteria</taxon>
        <taxon>Pseudomonadati</taxon>
        <taxon>Bacteroidota</taxon>
        <taxon>Flavobacteriia</taxon>
        <taxon>Flavobacteriales</taxon>
        <taxon>Flavobacteriaceae</taxon>
        <taxon>Gelidibacter</taxon>
    </lineage>
</organism>
<gene>
    <name evidence="4" type="ORF">H3Z82_15320</name>
</gene>
<dbReference type="PANTHER" id="PTHR43479:SF11">
    <property type="entry name" value="ACREF_ENVCD OPERON REPRESSOR-RELATED"/>
    <property type="match status" value="1"/>
</dbReference>
<dbReference type="Proteomes" id="UP000541857">
    <property type="component" value="Unassembled WGS sequence"/>
</dbReference>
<dbReference type="Pfam" id="PF00440">
    <property type="entry name" value="TetR_N"/>
    <property type="match status" value="1"/>
</dbReference>
<dbReference type="PROSITE" id="PS50977">
    <property type="entry name" value="HTH_TETR_2"/>
    <property type="match status" value="1"/>
</dbReference>
<dbReference type="InterPro" id="IPR036271">
    <property type="entry name" value="Tet_transcr_reg_TetR-rel_C_sf"/>
</dbReference>
<dbReference type="InterPro" id="IPR009057">
    <property type="entry name" value="Homeodomain-like_sf"/>
</dbReference>
<dbReference type="PRINTS" id="PR00455">
    <property type="entry name" value="HTHTETR"/>
</dbReference>
<name>A0A7W2R4Q8_9FLAO</name>
<reference evidence="4 5" key="1">
    <citation type="submission" date="2020-07" db="EMBL/GenBank/DDBJ databases">
        <title>Bacterium isolated from marine sediment.</title>
        <authorList>
            <person name="Shang D."/>
        </authorList>
    </citation>
    <scope>NUCLEOTIDE SEQUENCE [LARGE SCALE GENOMIC DNA]</scope>
    <source>
        <strain evidence="4 5">F6074</strain>
    </source>
</reference>
<dbReference type="InterPro" id="IPR001647">
    <property type="entry name" value="HTH_TetR"/>
</dbReference>
<dbReference type="PANTHER" id="PTHR43479">
    <property type="entry name" value="ACREF/ENVCD OPERON REPRESSOR-RELATED"/>
    <property type="match status" value="1"/>
</dbReference>
<dbReference type="SUPFAM" id="SSF48498">
    <property type="entry name" value="Tetracyclin repressor-like, C-terminal domain"/>
    <property type="match status" value="1"/>
</dbReference>
<keyword evidence="1 2" id="KW-0238">DNA-binding</keyword>
<dbReference type="Gene3D" id="1.10.357.10">
    <property type="entry name" value="Tetracycline Repressor, domain 2"/>
    <property type="match status" value="1"/>
</dbReference>
<dbReference type="Pfam" id="PF17932">
    <property type="entry name" value="TetR_C_24"/>
    <property type="match status" value="1"/>
</dbReference>
<protein>
    <submittedName>
        <fullName evidence="4">TetR/AcrR family transcriptional regulator</fullName>
    </submittedName>
</protein>
<feature type="DNA-binding region" description="H-T-H motif" evidence="2">
    <location>
        <begin position="36"/>
        <end position="55"/>
    </location>
</feature>
<dbReference type="GO" id="GO:0003677">
    <property type="term" value="F:DNA binding"/>
    <property type="evidence" value="ECO:0007669"/>
    <property type="project" value="UniProtKB-UniRule"/>
</dbReference>
<dbReference type="InterPro" id="IPR041490">
    <property type="entry name" value="KstR2_TetR_C"/>
</dbReference>
<proteinExistence type="predicted"/>
<accession>A0A7W2R4Q8</accession>
<dbReference type="Gene3D" id="1.10.10.60">
    <property type="entry name" value="Homeodomain-like"/>
    <property type="match status" value="1"/>
</dbReference>
<comment type="caution">
    <text evidence="4">The sequence shown here is derived from an EMBL/GenBank/DDBJ whole genome shotgun (WGS) entry which is preliminary data.</text>
</comment>
<evidence type="ECO:0000313" key="5">
    <source>
        <dbReference type="Proteomes" id="UP000541857"/>
    </source>
</evidence>
<evidence type="ECO:0000256" key="2">
    <source>
        <dbReference type="PROSITE-ProRule" id="PRU00335"/>
    </source>
</evidence>
<evidence type="ECO:0000313" key="4">
    <source>
        <dbReference type="EMBL" id="MBA6154094.1"/>
    </source>
</evidence>
<keyword evidence="5" id="KW-1185">Reference proteome</keyword>
<dbReference type="SUPFAM" id="SSF46689">
    <property type="entry name" value="Homeodomain-like"/>
    <property type="match status" value="1"/>
</dbReference>
<sequence>MSNFNLRIVNTEGTRRDEIINTATKLFKEKGYSAVTMRDLATAMGMKAASLYNHINSKQEILKAIIISLAEAFTQGMETIKNSDETVIRKLNLIVALHVDITTKNPYGMASLNNDWMHLEEQLEYYLQLREGYEQDFVAIIKNGIASNEIVDTNPEVIMFSILSTLRSLYLWIPNKDDLDPKILAQNLSDVLINGINK</sequence>
<dbReference type="InterPro" id="IPR050624">
    <property type="entry name" value="HTH-type_Tx_Regulator"/>
</dbReference>
<evidence type="ECO:0000259" key="3">
    <source>
        <dbReference type="PROSITE" id="PS50977"/>
    </source>
</evidence>